<dbReference type="EMBL" id="JAHDVG010000474">
    <property type="protein sequence ID" value="KAH1178356.1"/>
    <property type="molecule type" value="Genomic_DNA"/>
</dbReference>
<proteinExistence type="predicted"/>
<sequence>MPGFPGFALHFSQKFSSSEDKTRTSATHEMLLAALQGPLLVVWVQRPRPEGISLTLEPAPPDQGRYSGVPAPSLACPSGAQRVQGQVIEHRDCFHHSTLGQELEGASLVHQTGPVILWGGQVR</sequence>
<keyword evidence="2" id="KW-1185">Reference proteome</keyword>
<gene>
    <name evidence="1" type="ORF">KIL84_012058</name>
</gene>
<protein>
    <submittedName>
        <fullName evidence="1">Uncharacterized protein</fullName>
    </submittedName>
</protein>
<accession>A0A9D3XET0</accession>
<organism evidence="1 2">
    <name type="scientific">Mauremys mutica</name>
    <name type="common">yellowpond turtle</name>
    <dbReference type="NCBI Taxonomy" id="74926"/>
    <lineage>
        <taxon>Eukaryota</taxon>
        <taxon>Metazoa</taxon>
        <taxon>Chordata</taxon>
        <taxon>Craniata</taxon>
        <taxon>Vertebrata</taxon>
        <taxon>Euteleostomi</taxon>
        <taxon>Archelosauria</taxon>
        <taxon>Testudinata</taxon>
        <taxon>Testudines</taxon>
        <taxon>Cryptodira</taxon>
        <taxon>Durocryptodira</taxon>
        <taxon>Testudinoidea</taxon>
        <taxon>Geoemydidae</taxon>
        <taxon>Geoemydinae</taxon>
        <taxon>Mauremys</taxon>
    </lineage>
</organism>
<dbReference type="AlphaFoldDB" id="A0A9D3XET0"/>
<dbReference type="Proteomes" id="UP000827986">
    <property type="component" value="Unassembled WGS sequence"/>
</dbReference>
<name>A0A9D3XET0_9SAUR</name>
<evidence type="ECO:0000313" key="1">
    <source>
        <dbReference type="EMBL" id="KAH1178356.1"/>
    </source>
</evidence>
<evidence type="ECO:0000313" key="2">
    <source>
        <dbReference type="Proteomes" id="UP000827986"/>
    </source>
</evidence>
<comment type="caution">
    <text evidence="1">The sequence shown here is derived from an EMBL/GenBank/DDBJ whole genome shotgun (WGS) entry which is preliminary data.</text>
</comment>
<reference evidence="1" key="1">
    <citation type="submission" date="2021-09" db="EMBL/GenBank/DDBJ databases">
        <title>The genome of Mauremys mutica provides insights into the evolution of semi-aquatic lifestyle.</title>
        <authorList>
            <person name="Gong S."/>
            <person name="Gao Y."/>
        </authorList>
    </citation>
    <scope>NUCLEOTIDE SEQUENCE</scope>
    <source>
        <strain evidence="1">MM-2020</strain>
        <tissue evidence="1">Muscle</tissue>
    </source>
</reference>